<comment type="function">
    <text evidence="2 12">Catalyzes the hydrolysis of UDP-3-O-myristoyl-N-acetylglucosamine to form UDP-3-O-myristoylglucosamine and acetate, the committed step in lipid A biosynthesis.</text>
</comment>
<dbReference type="GO" id="GO:0009245">
    <property type="term" value="P:lipid A biosynthetic process"/>
    <property type="evidence" value="ECO:0007669"/>
    <property type="project" value="UniProtKB-UniRule"/>
</dbReference>
<evidence type="ECO:0000313" key="13">
    <source>
        <dbReference type="EMBL" id="PRZ48384.1"/>
    </source>
</evidence>
<evidence type="ECO:0000256" key="2">
    <source>
        <dbReference type="ARBA" id="ARBA00002923"/>
    </source>
</evidence>
<evidence type="ECO:0000256" key="11">
    <source>
        <dbReference type="ARBA" id="ARBA00024535"/>
    </source>
</evidence>
<evidence type="ECO:0000256" key="1">
    <source>
        <dbReference type="ARBA" id="ARBA00001947"/>
    </source>
</evidence>
<evidence type="ECO:0000256" key="3">
    <source>
        <dbReference type="ARBA" id="ARBA00005002"/>
    </source>
</evidence>
<dbReference type="Proteomes" id="UP000237718">
    <property type="component" value="Unassembled WGS sequence"/>
</dbReference>
<evidence type="ECO:0000256" key="8">
    <source>
        <dbReference type="ARBA" id="ARBA00022801"/>
    </source>
</evidence>
<comment type="pathway">
    <text evidence="3 12">Glycolipid biosynthesis; lipid IV(A) biosynthesis; lipid IV(A) from (3R)-3-hydroxytetradecanoyl-[acyl-carrier-protein] and UDP-N-acetyl-alpha-D-glucosamine: step 2/6.</text>
</comment>
<proteinExistence type="inferred from homology"/>
<sequence>MERLGVPARWSVRPEQPMRHPVQNTLKAAVTFEGIGLHSGKPAKMVVLPAAAQHGVTFKRTDIALGNTVIPARWDMVERTALCTRLVNAAGVSVSTVEHIMAALAGCGVHNARVEIDGPEVPIMDGSSAQFVREIMATGIQRLHAPVRAWKVLKPVMVETKDARATLLPCDRLKISFDIEFAEEGIGHQSRELDLRNGTFARELCDSRTFCRRVDVEEMQANGLALGGVPGENAVVFDGPVVHAGSGLRHSDEPVRHKMLDALGDLALAGLPIFGHYVGERAGHSMTNTLLRALFNEPGAVAEVTCDPVMTARLPGQGLVWSEIPAQVRRVA</sequence>
<comment type="catalytic activity">
    <reaction evidence="11 12">
        <text>a UDP-3-O-[(3R)-3-hydroxyacyl]-N-acetyl-alpha-D-glucosamine + H2O = a UDP-3-O-[(3R)-3-hydroxyacyl]-alpha-D-glucosamine + acetate</text>
        <dbReference type="Rhea" id="RHEA:67816"/>
        <dbReference type="ChEBI" id="CHEBI:15377"/>
        <dbReference type="ChEBI" id="CHEBI:30089"/>
        <dbReference type="ChEBI" id="CHEBI:137740"/>
        <dbReference type="ChEBI" id="CHEBI:173225"/>
        <dbReference type="EC" id="3.5.1.108"/>
    </reaction>
</comment>
<keyword evidence="8 12" id="KW-0378">Hydrolase</keyword>
<accession>A0A2T1AIF3</accession>
<dbReference type="PANTHER" id="PTHR33694">
    <property type="entry name" value="UDP-3-O-ACYL-N-ACETYLGLUCOSAMINE DEACETYLASE 1, MITOCHONDRIAL-RELATED"/>
    <property type="match status" value="1"/>
</dbReference>
<reference evidence="13 14" key="1">
    <citation type="submission" date="2018-03" db="EMBL/GenBank/DDBJ databases">
        <title>Genomic Encyclopedia of Archaeal and Bacterial Type Strains, Phase II (KMG-II): from individual species to whole genera.</title>
        <authorList>
            <person name="Goeker M."/>
        </authorList>
    </citation>
    <scope>NUCLEOTIDE SEQUENCE [LARGE SCALE GENOMIC DNA]</scope>
    <source>
        <strain evidence="13 14">DSM 25328</strain>
    </source>
</reference>
<dbReference type="GO" id="GO:0046872">
    <property type="term" value="F:metal ion binding"/>
    <property type="evidence" value="ECO:0007669"/>
    <property type="project" value="UniProtKB-KW"/>
</dbReference>
<keyword evidence="7 12" id="KW-0479">Metal-binding</keyword>
<name>A0A2T1AIF3_TRISK</name>
<dbReference type="InterPro" id="IPR011334">
    <property type="entry name" value="UDP-acyl_GlcNac_deAcase_C"/>
</dbReference>
<comment type="caution">
    <text evidence="13">The sequence shown here is derived from an EMBL/GenBank/DDBJ whole genome shotgun (WGS) entry which is preliminary data.</text>
</comment>
<evidence type="ECO:0000256" key="6">
    <source>
        <dbReference type="ARBA" id="ARBA00022556"/>
    </source>
</evidence>
<evidence type="ECO:0000256" key="12">
    <source>
        <dbReference type="HAMAP-Rule" id="MF_00388"/>
    </source>
</evidence>
<gene>
    <name evidence="12" type="primary">lpxC</name>
    <name evidence="13" type="ORF">CLV89_104212</name>
</gene>
<comment type="cofactor">
    <cofactor evidence="1 12">
        <name>Zn(2+)</name>
        <dbReference type="ChEBI" id="CHEBI:29105"/>
    </cofactor>
</comment>
<feature type="binding site" evidence="12">
    <location>
        <position position="99"/>
    </location>
    <ligand>
        <name>Zn(2+)</name>
        <dbReference type="ChEBI" id="CHEBI:29105"/>
    </ligand>
</feature>
<dbReference type="EMBL" id="PVUF01000004">
    <property type="protein sequence ID" value="PRZ48384.1"/>
    <property type="molecule type" value="Genomic_DNA"/>
</dbReference>
<evidence type="ECO:0000256" key="10">
    <source>
        <dbReference type="ARBA" id="ARBA00023098"/>
    </source>
</evidence>
<comment type="similarity">
    <text evidence="12">Belongs to the LpxC family.</text>
</comment>
<dbReference type="PANTHER" id="PTHR33694:SF1">
    <property type="entry name" value="UDP-3-O-ACYL-N-ACETYLGLUCOSAMINE DEACETYLASE 1, MITOCHONDRIAL-RELATED"/>
    <property type="match status" value="1"/>
</dbReference>
<evidence type="ECO:0000313" key="14">
    <source>
        <dbReference type="Proteomes" id="UP000237718"/>
    </source>
</evidence>
<evidence type="ECO:0000256" key="4">
    <source>
        <dbReference type="ARBA" id="ARBA00012745"/>
    </source>
</evidence>
<evidence type="ECO:0000256" key="5">
    <source>
        <dbReference type="ARBA" id="ARBA00022516"/>
    </source>
</evidence>
<feature type="active site" description="Proton donor" evidence="12">
    <location>
        <position position="284"/>
    </location>
</feature>
<keyword evidence="5 12" id="KW-0444">Lipid biosynthesis</keyword>
<feature type="binding site" evidence="12">
    <location>
        <position position="257"/>
    </location>
    <ligand>
        <name>Zn(2+)</name>
        <dbReference type="ChEBI" id="CHEBI:29105"/>
    </ligand>
</feature>
<dbReference type="InterPro" id="IPR004463">
    <property type="entry name" value="UDP-acyl_GlcNac_deAcase"/>
</dbReference>
<dbReference type="HAMAP" id="MF_00388">
    <property type="entry name" value="LpxC"/>
    <property type="match status" value="1"/>
</dbReference>
<dbReference type="EC" id="3.5.1.108" evidence="4 12"/>
<dbReference type="NCBIfam" id="TIGR00325">
    <property type="entry name" value="lpxC"/>
    <property type="match status" value="1"/>
</dbReference>
<evidence type="ECO:0000256" key="9">
    <source>
        <dbReference type="ARBA" id="ARBA00022833"/>
    </source>
</evidence>
<keyword evidence="10 12" id="KW-0443">Lipid metabolism</keyword>
<dbReference type="Pfam" id="PF03331">
    <property type="entry name" value="LpxC"/>
    <property type="match status" value="1"/>
</dbReference>
<dbReference type="UniPathway" id="UPA00359">
    <property type="reaction ID" value="UER00478"/>
</dbReference>
<organism evidence="13 14">
    <name type="scientific">Tritonibacter scottomollicae</name>
    <name type="common">Epibacterium scottomollicae</name>
    <dbReference type="NCBI Taxonomy" id="483013"/>
    <lineage>
        <taxon>Bacteria</taxon>
        <taxon>Pseudomonadati</taxon>
        <taxon>Pseudomonadota</taxon>
        <taxon>Alphaproteobacteria</taxon>
        <taxon>Rhodobacterales</taxon>
        <taxon>Paracoccaceae</taxon>
        <taxon>Tritonibacter</taxon>
    </lineage>
</organism>
<dbReference type="InterPro" id="IPR020568">
    <property type="entry name" value="Ribosomal_Su5_D2-typ_SF"/>
</dbReference>
<dbReference type="AlphaFoldDB" id="A0A2T1AIF3"/>
<keyword evidence="9 12" id="KW-0862">Zinc</keyword>
<dbReference type="GO" id="GO:0016020">
    <property type="term" value="C:membrane"/>
    <property type="evidence" value="ECO:0007669"/>
    <property type="project" value="GOC"/>
</dbReference>
<dbReference type="Gene3D" id="3.30.230.20">
    <property type="entry name" value="lpxc deacetylase, domain 1"/>
    <property type="match status" value="1"/>
</dbReference>
<feature type="binding site" evidence="12">
    <location>
        <position position="261"/>
    </location>
    <ligand>
        <name>Zn(2+)</name>
        <dbReference type="ChEBI" id="CHEBI:29105"/>
    </ligand>
</feature>
<protein>
    <recommendedName>
        <fullName evidence="4 12">UDP-3-O-acyl-N-acetylglucosamine deacetylase</fullName>
        <shortName evidence="12">UDP-3-O-acyl-GlcNAc deacetylase</shortName>
        <ecNumber evidence="4 12">3.5.1.108</ecNumber>
    </recommendedName>
    <alternativeName>
        <fullName evidence="12">UDP-3-O-[R-3-hydroxymyristoyl]-N-acetylglucosamine deacetylase</fullName>
    </alternativeName>
</protein>
<keyword evidence="6 12" id="KW-0441">Lipid A biosynthesis</keyword>
<dbReference type="GO" id="GO:0103117">
    <property type="term" value="F:UDP-3-O-acyl-N-acetylglucosamine deacetylase activity"/>
    <property type="evidence" value="ECO:0007669"/>
    <property type="project" value="UniProtKB-UniRule"/>
</dbReference>
<dbReference type="SUPFAM" id="SSF54211">
    <property type="entry name" value="Ribosomal protein S5 domain 2-like"/>
    <property type="match status" value="2"/>
</dbReference>
<evidence type="ECO:0000256" key="7">
    <source>
        <dbReference type="ARBA" id="ARBA00022723"/>
    </source>
</evidence>
<dbReference type="InterPro" id="IPR015870">
    <property type="entry name" value="UDP-acyl_N-AcGlcN_deAcase_N"/>
</dbReference>
<dbReference type="Gene3D" id="3.30.1700.10">
    <property type="entry name" value="lpxc deacetylase, domain 2"/>
    <property type="match status" value="1"/>
</dbReference>